<dbReference type="RefSeq" id="WP_099082848.1">
    <property type="nucleotide sequence ID" value="NZ_AWQQ01000047.1"/>
</dbReference>
<evidence type="ECO:0000313" key="2">
    <source>
        <dbReference type="Proteomes" id="UP000222564"/>
    </source>
</evidence>
<dbReference type="OrthoDB" id="1787508at2"/>
<keyword evidence="2" id="KW-1185">Reference proteome</keyword>
<proteinExistence type="predicted"/>
<comment type="caution">
    <text evidence="1">The sequence shown here is derived from an EMBL/GenBank/DDBJ whole genome shotgun (WGS) entry which is preliminary data.</text>
</comment>
<accession>A0A2C6MBI1</accession>
<name>A0A2C6MBI1_9FIRM</name>
<reference evidence="1 2" key="1">
    <citation type="submission" date="2013-09" db="EMBL/GenBank/DDBJ databases">
        <title>Biodegradation of hydrocarbons in the deep terrestrial subsurface : characterization of a microbial consortium composed of two Desulfotomaculum species originating from a deep geological formation.</title>
        <authorList>
            <person name="Aullo T."/>
            <person name="Berlendis S."/>
            <person name="Lascourreges J.-F."/>
            <person name="Dessort D."/>
            <person name="Saint-Laurent S."/>
            <person name="Schraauwers B."/>
            <person name="Mas J."/>
            <person name="Magot M."/>
            <person name="Ranchou-Peyruse A."/>
        </authorList>
    </citation>
    <scope>NUCLEOTIDE SEQUENCE [LARGE SCALE GENOMIC DNA]</scope>
    <source>
        <strain evidence="1 2">Bs107</strain>
    </source>
</reference>
<gene>
    <name evidence="1" type="ORF">P378_08775</name>
</gene>
<organism evidence="1 2">
    <name type="scientific">Desulforamulus profundi</name>
    <dbReference type="NCBI Taxonomy" id="1383067"/>
    <lineage>
        <taxon>Bacteria</taxon>
        <taxon>Bacillati</taxon>
        <taxon>Bacillota</taxon>
        <taxon>Clostridia</taxon>
        <taxon>Eubacteriales</taxon>
        <taxon>Peptococcaceae</taxon>
        <taxon>Desulforamulus</taxon>
    </lineage>
</organism>
<dbReference type="AlphaFoldDB" id="A0A2C6MBI1"/>
<dbReference type="EMBL" id="AWQQ01000047">
    <property type="protein sequence ID" value="PHJ38569.1"/>
    <property type="molecule type" value="Genomic_DNA"/>
</dbReference>
<protein>
    <submittedName>
        <fullName evidence="1">Uncharacterized protein</fullName>
    </submittedName>
</protein>
<sequence length="62" mass="7017">MTDKVKNGTSLFRFYELVVLQKIHDSKPKKNQPVKSGKPEPEILCDCFGQMIYGLTAKSSLE</sequence>
<dbReference type="Proteomes" id="UP000222564">
    <property type="component" value="Unassembled WGS sequence"/>
</dbReference>
<evidence type="ECO:0000313" key="1">
    <source>
        <dbReference type="EMBL" id="PHJ38569.1"/>
    </source>
</evidence>